<accession>A0A914W8F6</accession>
<dbReference type="PANTHER" id="PTHR14939">
    <property type="entry name" value="F-BOX ONLY PROTEIN 22"/>
    <property type="match status" value="1"/>
</dbReference>
<name>A0A914W8F6_9BILA</name>
<dbReference type="WBParaSite" id="PSAMB.scaffold3311size18801.g21027.t1">
    <property type="protein sequence ID" value="PSAMB.scaffold3311size18801.g21027.t1"/>
    <property type="gene ID" value="PSAMB.scaffold3311size18801.g21027"/>
</dbReference>
<protein>
    <submittedName>
        <fullName evidence="2">F-box domain-containing protein</fullName>
    </submittedName>
</protein>
<dbReference type="AlphaFoldDB" id="A0A914W8F6"/>
<sequence length="429" mass="48046">MPNLRPKRPGGKSHADVISKNKMEEVGTLLQNGPHLIKRILRVFSAREIHRVSGVCRTWQKYAGLVLKERRRVLTMIVPRYYNHYGPPAPPANVDNPEMKRFLRDLDMDCGVAFMFEGMTHVPSLDRPASIAIPPWTPSRRVNVEEIISCLTPSSVVIGALSYEGLISTLASYPEHRHIANDCLSAFLVPKSLPEGTHMSHFSLSLTQAEKVVKRKLNKATFAQVFQWPEDQPAKCIIMITTDFVPTQVVRKLLRAIRVLHDGEVALAGGLGEVFSSAFSPENYRPSAYEIDDDTDESSTMPVFGGLVFGGENVRAASLVIGEDDRTKESVRERLMELKAKVEAWGECRQKFGFVFASCIRGWELFHAYDVEIAVFKELMPDIPLNGMCTEGEYGWDFPLPLAQPAKKSRRSNDAVLIRTNSFAIVGFV</sequence>
<evidence type="ECO:0000313" key="2">
    <source>
        <dbReference type="WBParaSite" id="PSAMB.scaffold3311size18801.g21027.t1"/>
    </source>
</evidence>
<dbReference type="GO" id="GO:0032436">
    <property type="term" value="P:positive regulation of proteasomal ubiquitin-dependent protein catabolic process"/>
    <property type="evidence" value="ECO:0007669"/>
    <property type="project" value="TreeGrafter"/>
</dbReference>
<evidence type="ECO:0000313" key="1">
    <source>
        <dbReference type="Proteomes" id="UP000887566"/>
    </source>
</evidence>
<dbReference type="PANTHER" id="PTHR14939:SF5">
    <property type="entry name" value="F-BOX ONLY PROTEIN 22"/>
    <property type="match status" value="1"/>
</dbReference>
<keyword evidence="1" id="KW-1185">Reference proteome</keyword>
<organism evidence="1 2">
    <name type="scientific">Plectus sambesii</name>
    <dbReference type="NCBI Taxonomy" id="2011161"/>
    <lineage>
        <taxon>Eukaryota</taxon>
        <taxon>Metazoa</taxon>
        <taxon>Ecdysozoa</taxon>
        <taxon>Nematoda</taxon>
        <taxon>Chromadorea</taxon>
        <taxon>Plectida</taxon>
        <taxon>Plectina</taxon>
        <taxon>Plectoidea</taxon>
        <taxon>Plectidae</taxon>
        <taxon>Plectus</taxon>
    </lineage>
</organism>
<reference evidence="2" key="1">
    <citation type="submission" date="2022-11" db="UniProtKB">
        <authorList>
            <consortium name="WormBaseParasite"/>
        </authorList>
    </citation>
    <scope>IDENTIFICATION</scope>
</reference>
<dbReference type="Proteomes" id="UP000887566">
    <property type="component" value="Unplaced"/>
</dbReference>
<proteinExistence type="predicted"/>
<dbReference type="GO" id="GO:0000209">
    <property type="term" value="P:protein polyubiquitination"/>
    <property type="evidence" value="ECO:0007669"/>
    <property type="project" value="TreeGrafter"/>
</dbReference>